<sequence>MVEFMKMNDVSNINDVQLQIMLFIHNALDCGWSVKKVNGCYIFNKKHENKREYFSDSYLKKFIKENITTP</sequence>
<proteinExistence type="predicted"/>
<accession>A0A6C0EIW9</accession>
<dbReference type="EMBL" id="MN738853">
    <property type="protein sequence ID" value="QHT28239.1"/>
    <property type="molecule type" value="Genomic_DNA"/>
</dbReference>
<dbReference type="AlphaFoldDB" id="A0A6C0EIW9"/>
<reference evidence="1" key="1">
    <citation type="journal article" date="2020" name="Nature">
        <title>Giant virus diversity and host interactions through global metagenomics.</title>
        <authorList>
            <person name="Schulz F."/>
            <person name="Roux S."/>
            <person name="Paez-Espino D."/>
            <person name="Jungbluth S."/>
            <person name="Walsh D.A."/>
            <person name="Denef V.J."/>
            <person name="McMahon K.D."/>
            <person name="Konstantinidis K.T."/>
            <person name="Eloe-Fadrosh E.A."/>
            <person name="Kyrpides N.C."/>
            <person name="Woyke T."/>
        </authorList>
    </citation>
    <scope>NUCLEOTIDE SEQUENCE</scope>
    <source>
        <strain evidence="1">GVMAG-M-3300001348-25</strain>
    </source>
</reference>
<name>A0A6C0EIW9_9ZZZZ</name>
<evidence type="ECO:0000313" key="1">
    <source>
        <dbReference type="EMBL" id="QHT28239.1"/>
    </source>
</evidence>
<organism evidence="1">
    <name type="scientific">viral metagenome</name>
    <dbReference type="NCBI Taxonomy" id="1070528"/>
    <lineage>
        <taxon>unclassified sequences</taxon>
        <taxon>metagenomes</taxon>
        <taxon>organismal metagenomes</taxon>
    </lineage>
</organism>
<protein>
    <submittedName>
        <fullName evidence="1">Uncharacterized protein</fullName>
    </submittedName>
</protein>